<dbReference type="Proteomes" id="UP001148313">
    <property type="component" value="Unassembled WGS sequence"/>
</dbReference>
<comment type="caution">
    <text evidence="2">The sequence shown here is derived from an EMBL/GenBank/DDBJ whole genome shotgun (WGS) entry which is preliminary data.</text>
</comment>
<dbReference type="InterPro" id="IPR053202">
    <property type="entry name" value="EGF_Rcpt_Signaling_Reg"/>
</dbReference>
<dbReference type="GO" id="GO:0008168">
    <property type="term" value="F:methyltransferase activity"/>
    <property type="evidence" value="ECO:0007669"/>
    <property type="project" value="UniProtKB-KW"/>
</dbReference>
<protein>
    <submittedName>
        <fullName evidence="2">FkbM family methyltransferase</fullName>
    </submittedName>
</protein>
<evidence type="ECO:0000313" key="3">
    <source>
        <dbReference type="Proteomes" id="UP001148313"/>
    </source>
</evidence>
<organism evidence="2 3">
    <name type="scientific">Hoeflea poritis</name>
    <dbReference type="NCBI Taxonomy" id="2993659"/>
    <lineage>
        <taxon>Bacteria</taxon>
        <taxon>Pseudomonadati</taxon>
        <taxon>Pseudomonadota</taxon>
        <taxon>Alphaproteobacteria</taxon>
        <taxon>Hyphomicrobiales</taxon>
        <taxon>Rhizobiaceae</taxon>
        <taxon>Hoeflea</taxon>
    </lineage>
</organism>
<dbReference type="Pfam" id="PF05050">
    <property type="entry name" value="Methyltransf_21"/>
    <property type="match status" value="1"/>
</dbReference>
<dbReference type="InterPro" id="IPR029063">
    <property type="entry name" value="SAM-dependent_MTases_sf"/>
</dbReference>
<name>A0ABT4VLB8_9HYPH</name>
<feature type="domain" description="Methyltransferase FkbM" evidence="1">
    <location>
        <begin position="86"/>
        <end position="244"/>
    </location>
</feature>
<keyword evidence="2" id="KW-0489">Methyltransferase</keyword>
<keyword evidence="2" id="KW-0808">Transferase</keyword>
<sequence>MSRLSTKIRALQRAIANFGASARDASAIFSALNSHNGAQGAFATRYIHRHVSEAVSDVQHSRSQYLQDLFVLAELNMKRGGYFVEFGATDGIEISNTYLLETRYGWRGILAEPARSWHEALHRNRNCAIDRRCVWDRSGLELEFCEPEEAEYSTLTGFVDADMHAAVRREGSRYNVETVSLNDLLEQHDAPRCIDYLSIDTEGSEFAILDAFDFDRHDVRVITCEHNFMPQREKIRELLTSNGFTRTLTQWSNVDDWYVRH</sequence>
<evidence type="ECO:0000313" key="2">
    <source>
        <dbReference type="EMBL" id="MDA4845510.1"/>
    </source>
</evidence>
<keyword evidence="3" id="KW-1185">Reference proteome</keyword>
<dbReference type="RefSeq" id="WP_271089137.1">
    <property type="nucleotide sequence ID" value="NZ_JAPJZH010000004.1"/>
</dbReference>
<gene>
    <name evidence="2" type="ORF">OOZ53_09140</name>
</gene>
<dbReference type="EMBL" id="JAPJZH010000004">
    <property type="protein sequence ID" value="MDA4845510.1"/>
    <property type="molecule type" value="Genomic_DNA"/>
</dbReference>
<dbReference type="InterPro" id="IPR006342">
    <property type="entry name" value="FkbM_mtfrase"/>
</dbReference>
<accession>A0ABT4VLB8</accession>
<dbReference type="Gene3D" id="3.40.50.150">
    <property type="entry name" value="Vaccinia Virus protein VP39"/>
    <property type="match status" value="1"/>
</dbReference>
<dbReference type="PANTHER" id="PTHR34009">
    <property type="entry name" value="PROTEIN STAR"/>
    <property type="match status" value="1"/>
</dbReference>
<dbReference type="PANTHER" id="PTHR34009:SF2">
    <property type="entry name" value="PROTEIN STAR"/>
    <property type="match status" value="1"/>
</dbReference>
<dbReference type="GO" id="GO:0032259">
    <property type="term" value="P:methylation"/>
    <property type="evidence" value="ECO:0007669"/>
    <property type="project" value="UniProtKB-KW"/>
</dbReference>
<dbReference type="SUPFAM" id="SSF53335">
    <property type="entry name" value="S-adenosyl-L-methionine-dependent methyltransferases"/>
    <property type="match status" value="1"/>
</dbReference>
<proteinExistence type="predicted"/>
<evidence type="ECO:0000259" key="1">
    <source>
        <dbReference type="Pfam" id="PF05050"/>
    </source>
</evidence>
<reference evidence="2" key="1">
    <citation type="submission" date="2022-11" db="EMBL/GenBank/DDBJ databases">
        <title>Hoeflea poritis sp. nov., isolated from scleractinian coral Porites lutea.</title>
        <authorList>
            <person name="Zhang G."/>
            <person name="Wei Q."/>
            <person name="Cai L."/>
        </authorList>
    </citation>
    <scope>NUCLEOTIDE SEQUENCE</scope>
    <source>
        <strain evidence="2">E7-10</strain>
    </source>
</reference>